<dbReference type="Proteomes" id="UP000254602">
    <property type="component" value="Unassembled WGS sequence"/>
</dbReference>
<protein>
    <submittedName>
        <fullName evidence="1">Uncharacterized protein</fullName>
    </submittedName>
</protein>
<dbReference type="AlphaFoldDB" id="A0A379KNL8"/>
<organism evidence="1 2">
    <name type="scientific">Pseudomonas putida</name>
    <name type="common">Arthrobacter siderocapsulatus</name>
    <dbReference type="NCBI Taxonomy" id="303"/>
    <lineage>
        <taxon>Bacteria</taxon>
        <taxon>Pseudomonadati</taxon>
        <taxon>Pseudomonadota</taxon>
        <taxon>Gammaproteobacteria</taxon>
        <taxon>Pseudomonadales</taxon>
        <taxon>Pseudomonadaceae</taxon>
        <taxon>Pseudomonas</taxon>
    </lineage>
</organism>
<dbReference type="RefSeq" id="WP_196996366.1">
    <property type="nucleotide sequence ID" value="NZ_UGUY01000001.1"/>
</dbReference>
<evidence type="ECO:0000313" key="1">
    <source>
        <dbReference type="EMBL" id="SUD69604.1"/>
    </source>
</evidence>
<dbReference type="EMBL" id="UGUY01000001">
    <property type="protein sequence ID" value="SUD69604.1"/>
    <property type="molecule type" value="Genomic_DNA"/>
</dbReference>
<accession>A0A379KNL8</accession>
<evidence type="ECO:0000313" key="2">
    <source>
        <dbReference type="Proteomes" id="UP000254602"/>
    </source>
</evidence>
<name>A0A379KNL8_PSEPU</name>
<proteinExistence type="predicted"/>
<gene>
    <name evidence="1" type="ORF">NCTC7914_03750</name>
</gene>
<reference evidence="1 2" key="1">
    <citation type="submission" date="2018-06" db="EMBL/GenBank/DDBJ databases">
        <authorList>
            <consortium name="Pathogen Informatics"/>
            <person name="Doyle S."/>
        </authorList>
    </citation>
    <scope>NUCLEOTIDE SEQUENCE [LARGE SCALE GENOMIC DNA]</scope>
    <source>
        <strain evidence="1 2">NCTC7914</strain>
    </source>
</reference>
<sequence>MFKHREITIMLKQEADDVIERIRDDLKRHGVLIGYDPEFTTADFGCDLDHHVAQVREDPVNRVVCIVIHDEGLWAQLRQGSVYRCVVSECKGKLFGMPITIDPQTDASYTIQYKP</sequence>